<feature type="compositionally biased region" description="Polar residues" evidence="1">
    <location>
        <begin position="50"/>
        <end position="67"/>
    </location>
</feature>
<accession>A0A317Y7J7</accession>
<dbReference type="SUPFAM" id="SSF48445">
    <property type="entry name" value="14-3-3 protein"/>
    <property type="match status" value="1"/>
</dbReference>
<dbReference type="ExpressionAtlas" id="A0A317Y7J7">
    <property type="expression patterns" value="baseline and differential"/>
</dbReference>
<feature type="region of interest" description="Disordered" evidence="1">
    <location>
        <begin position="1"/>
        <end position="97"/>
    </location>
</feature>
<gene>
    <name evidence="2" type="primary">GF14D_3</name>
    <name evidence="2" type="ORF">Zm00014a_000886</name>
</gene>
<name>A0A317Y7J7_MAIZE</name>
<evidence type="ECO:0000313" key="2">
    <source>
        <dbReference type="EMBL" id="PWZ54650.1"/>
    </source>
</evidence>
<comment type="caution">
    <text evidence="2">The sequence shown here is derived from an EMBL/GenBank/DDBJ whole genome shotgun (WGS) entry which is preliminary data.</text>
</comment>
<protein>
    <submittedName>
        <fullName evidence="2">14-3-3-like protein GF14-D</fullName>
    </submittedName>
</protein>
<reference evidence="2" key="1">
    <citation type="journal article" date="2018" name="Nat. Genet.">
        <title>Extensive intraspecific gene order and gene structural variations between Mo17 and other maize genomes.</title>
        <authorList>
            <person name="Sun S."/>
            <person name="Zhou Y."/>
            <person name="Chen J."/>
            <person name="Shi J."/>
            <person name="Zhao H."/>
            <person name="Zhao H."/>
            <person name="Song W."/>
            <person name="Zhang M."/>
            <person name="Cui Y."/>
            <person name="Dong X."/>
            <person name="Liu H."/>
            <person name="Ma X."/>
            <person name="Jiao Y."/>
            <person name="Wang B."/>
            <person name="Wei X."/>
            <person name="Stein J.C."/>
            <person name="Glaubitz J.C."/>
            <person name="Lu F."/>
            <person name="Yu G."/>
            <person name="Liang C."/>
            <person name="Fengler K."/>
            <person name="Li B."/>
            <person name="Rafalski A."/>
            <person name="Schnable P.S."/>
            <person name="Ware D.H."/>
            <person name="Buckler E.S."/>
            <person name="Lai J."/>
        </authorList>
    </citation>
    <scope>NUCLEOTIDE SEQUENCE [LARGE SCALE GENOMIC DNA]</scope>
    <source>
        <tissue evidence="2">Seedling</tissue>
    </source>
</reference>
<dbReference type="InterPro" id="IPR036815">
    <property type="entry name" value="14-3-3_dom_sf"/>
</dbReference>
<dbReference type="Proteomes" id="UP000251960">
    <property type="component" value="Chromosome 1"/>
</dbReference>
<feature type="compositionally biased region" description="Low complexity" evidence="1">
    <location>
        <begin position="84"/>
        <end position="97"/>
    </location>
</feature>
<proteinExistence type="predicted"/>
<sequence length="439" mass="47438">MAPAFPRRRPTSPDSPPHTAAAPMAHPPCSPPWPPGGGFGLPESPPNVSPPNQSEKSTGRSFCTSRTGEGRGARQHYVPAGRVSPGPMASAMSSRSRPAGHFGVFPVNAMAGTGGSDGGVQLADKLKIIKTDNFDPDAYVQSKCRAMDEKKMVVFVMQQAVWNVDTNNEAVQGFRRSLHDEEQGNCWRGRATGKTTYKVQAAVRYCVLMLGVKMVATLRFLSFKKKHRGREVTVIDCTSPPAACGSPLAAAAVCSLQSLGAASPTKSELAEIVPQEKSPKGNASFFSFHSTNAAESKVFYLKMKGDYHRKDAAGSTMNSYKVAQVSSDCSPLLEAGQAESLGTELLEMVPSREEEIKLKEYREDAVSTFVVDDYVRLEFKGSTFSGSWKSFSSPKISSTFLVVIAIVSNEIVMFERRIGRLSTLFLAMEEGFLALVSSL</sequence>
<dbReference type="Gene3D" id="1.20.190.20">
    <property type="entry name" value="14-3-3 domain"/>
    <property type="match status" value="1"/>
</dbReference>
<dbReference type="AlphaFoldDB" id="A0A317Y7J7"/>
<dbReference type="EMBL" id="NCVQ01000001">
    <property type="protein sequence ID" value="PWZ54650.1"/>
    <property type="molecule type" value="Genomic_DNA"/>
</dbReference>
<feature type="compositionally biased region" description="Basic residues" evidence="1">
    <location>
        <begin position="1"/>
        <end position="10"/>
    </location>
</feature>
<organism evidence="2">
    <name type="scientific">Zea mays</name>
    <name type="common">Maize</name>
    <dbReference type="NCBI Taxonomy" id="4577"/>
    <lineage>
        <taxon>Eukaryota</taxon>
        <taxon>Viridiplantae</taxon>
        <taxon>Streptophyta</taxon>
        <taxon>Embryophyta</taxon>
        <taxon>Tracheophyta</taxon>
        <taxon>Spermatophyta</taxon>
        <taxon>Magnoliopsida</taxon>
        <taxon>Liliopsida</taxon>
        <taxon>Poales</taxon>
        <taxon>Poaceae</taxon>
        <taxon>PACMAD clade</taxon>
        <taxon>Panicoideae</taxon>
        <taxon>Andropogonodae</taxon>
        <taxon>Andropogoneae</taxon>
        <taxon>Tripsacinae</taxon>
        <taxon>Zea</taxon>
    </lineage>
</organism>
<evidence type="ECO:0000256" key="1">
    <source>
        <dbReference type="SAM" id="MobiDB-lite"/>
    </source>
</evidence>
<feature type="compositionally biased region" description="Pro residues" evidence="1">
    <location>
        <begin position="25"/>
        <end position="35"/>
    </location>
</feature>